<accession>A0A2I0I4F8</accession>
<name>A0A2I0I4F8_PUNGR</name>
<keyword evidence="2" id="KW-1185">Reference proteome</keyword>
<evidence type="ECO:0000313" key="1">
    <source>
        <dbReference type="EMBL" id="PKI38580.1"/>
    </source>
</evidence>
<dbReference type="EMBL" id="PGOL01004056">
    <property type="protein sequence ID" value="PKI38580.1"/>
    <property type="molecule type" value="Genomic_DNA"/>
</dbReference>
<reference evidence="1 2" key="1">
    <citation type="submission" date="2017-11" db="EMBL/GenBank/DDBJ databases">
        <title>De-novo sequencing of pomegranate (Punica granatum L.) genome.</title>
        <authorList>
            <person name="Akparov Z."/>
            <person name="Amiraslanov A."/>
            <person name="Hajiyeva S."/>
            <person name="Abbasov M."/>
            <person name="Kaur K."/>
            <person name="Hamwieh A."/>
            <person name="Solovyev V."/>
            <person name="Salamov A."/>
            <person name="Braich B."/>
            <person name="Kosarev P."/>
            <person name="Mahmoud A."/>
            <person name="Hajiyev E."/>
            <person name="Babayeva S."/>
            <person name="Izzatullayeva V."/>
            <person name="Mammadov A."/>
            <person name="Mammadov A."/>
            <person name="Sharifova S."/>
            <person name="Ojaghi J."/>
            <person name="Eynullazada K."/>
            <person name="Bayramov B."/>
            <person name="Abdulazimova A."/>
            <person name="Shahmuradov I."/>
        </authorList>
    </citation>
    <scope>NUCLEOTIDE SEQUENCE [LARGE SCALE GENOMIC DNA]</scope>
    <source>
        <strain evidence="2">cv. AG2017</strain>
        <tissue evidence="1">Leaf</tissue>
    </source>
</reference>
<sequence>MEDTDNLGGGVGVTDWRPQSLHRGCRYPWRTPVEGSGLPIGGPNLDPSTEVVGVLRGYRRSRWREFHLGVASLGAGVLGFASPSQGDRAAGKVSTHTVTPRIQIKVKCVYGGWGPTGDSDSLDEVVDAFKVHRGPNFGG</sequence>
<evidence type="ECO:0000313" key="2">
    <source>
        <dbReference type="Proteomes" id="UP000233551"/>
    </source>
</evidence>
<dbReference type="AlphaFoldDB" id="A0A2I0I4F8"/>
<comment type="caution">
    <text evidence="1">The sequence shown here is derived from an EMBL/GenBank/DDBJ whole genome shotgun (WGS) entry which is preliminary data.</text>
</comment>
<proteinExistence type="predicted"/>
<dbReference type="Proteomes" id="UP000233551">
    <property type="component" value="Unassembled WGS sequence"/>
</dbReference>
<gene>
    <name evidence="1" type="ORF">CRG98_041013</name>
</gene>
<protein>
    <submittedName>
        <fullName evidence="1">Uncharacterized protein</fullName>
    </submittedName>
</protein>
<organism evidence="1 2">
    <name type="scientific">Punica granatum</name>
    <name type="common">Pomegranate</name>
    <dbReference type="NCBI Taxonomy" id="22663"/>
    <lineage>
        <taxon>Eukaryota</taxon>
        <taxon>Viridiplantae</taxon>
        <taxon>Streptophyta</taxon>
        <taxon>Embryophyta</taxon>
        <taxon>Tracheophyta</taxon>
        <taxon>Spermatophyta</taxon>
        <taxon>Magnoliopsida</taxon>
        <taxon>eudicotyledons</taxon>
        <taxon>Gunneridae</taxon>
        <taxon>Pentapetalae</taxon>
        <taxon>rosids</taxon>
        <taxon>malvids</taxon>
        <taxon>Myrtales</taxon>
        <taxon>Lythraceae</taxon>
        <taxon>Punica</taxon>
    </lineage>
</organism>